<dbReference type="InterPro" id="IPR000909">
    <property type="entry name" value="PLipase_C_PInositol-sp_X_dom"/>
</dbReference>
<proteinExistence type="predicted"/>
<accession>A0AA88I531</accession>
<dbReference type="CDD" id="cd13361">
    <property type="entry name" value="PH_PLC_beta"/>
    <property type="match status" value="1"/>
</dbReference>
<dbReference type="GO" id="GO:0005737">
    <property type="term" value="C:cytoplasm"/>
    <property type="evidence" value="ECO:0007669"/>
    <property type="project" value="TreeGrafter"/>
</dbReference>
<dbReference type="GO" id="GO:0004435">
    <property type="term" value="F:phosphatidylinositol-4,5-bisphosphate phospholipase C activity"/>
    <property type="evidence" value="ECO:0007669"/>
    <property type="project" value="UniProtKB-EC"/>
</dbReference>
<dbReference type="EC" id="3.1.4.11" evidence="1"/>
<dbReference type="GO" id="GO:0007186">
    <property type="term" value="P:G protein-coupled receptor signaling pathway"/>
    <property type="evidence" value="ECO:0007669"/>
    <property type="project" value="TreeGrafter"/>
</dbReference>
<dbReference type="GO" id="GO:0046488">
    <property type="term" value="P:phosphatidylinositol metabolic process"/>
    <property type="evidence" value="ECO:0007669"/>
    <property type="project" value="TreeGrafter"/>
</dbReference>
<dbReference type="GO" id="GO:0051209">
    <property type="term" value="P:release of sequestered calcium ion into cytosol"/>
    <property type="evidence" value="ECO:0007669"/>
    <property type="project" value="TreeGrafter"/>
</dbReference>
<keyword evidence="1" id="KW-0378">Hydrolase</keyword>
<dbReference type="InterPro" id="IPR001192">
    <property type="entry name" value="PI-PLC_fam"/>
</dbReference>
<dbReference type="Proteomes" id="UP001187531">
    <property type="component" value="Unassembled WGS sequence"/>
</dbReference>
<dbReference type="AlphaFoldDB" id="A0AA88I531"/>
<organism evidence="3 4">
    <name type="scientific">Artemia franciscana</name>
    <name type="common">Brine shrimp</name>
    <name type="synonym">Artemia sanfranciscana</name>
    <dbReference type="NCBI Taxonomy" id="6661"/>
    <lineage>
        <taxon>Eukaryota</taxon>
        <taxon>Metazoa</taxon>
        <taxon>Ecdysozoa</taxon>
        <taxon>Arthropoda</taxon>
        <taxon>Crustacea</taxon>
        <taxon>Branchiopoda</taxon>
        <taxon>Anostraca</taxon>
        <taxon>Artemiidae</taxon>
        <taxon>Artemia</taxon>
    </lineage>
</organism>
<dbReference type="InterPro" id="IPR017946">
    <property type="entry name" value="PLC-like_Pdiesterase_TIM-brl"/>
</dbReference>
<dbReference type="PANTHER" id="PTHR10336:SF149">
    <property type="entry name" value="1-PHOSPHATIDYLINOSITOL 4,5-BISPHOSPHATE PHOSPHODIESTERASE CLASSES I AND II"/>
    <property type="match status" value="1"/>
</dbReference>
<dbReference type="Gene3D" id="3.20.20.190">
    <property type="entry name" value="Phosphatidylinositol (PI) phosphodiesterase"/>
    <property type="match status" value="1"/>
</dbReference>
<protein>
    <recommendedName>
        <fullName evidence="1">Phosphoinositide phospholipase C</fullName>
        <ecNumber evidence="1">3.1.4.11</ecNumber>
    </recommendedName>
</protein>
<evidence type="ECO:0000313" key="3">
    <source>
        <dbReference type="EMBL" id="KAK2715552.1"/>
    </source>
</evidence>
<dbReference type="SMART" id="SM00148">
    <property type="entry name" value="PLCXc"/>
    <property type="match status" value="1"/>
</dbReference>
<name>A0AA88I531_ARTSF</name>
<dbReference type="PANTHER" id="PTHR10336">
    <property type="entry name" value="PHOSPHOINOSITIDE-SPECIFIC PHOSPHOLIPASE C FAMILY PROTEIN"/>
    <property type="match status" value="1"/>
</dbReference>
<evidence type="ECO:0000259" key="2">
    <source>
        <dbReference type="SMART" id="SM00148"/>
    </source>
</evidence>
<dbReference type="SUPFAM" id="SSF51695">
    <property type="entry name" value="PLC-like phosphodiesterases"/>
    <property type="match status" value="1"/>
</dbReference>
<dbReference type="InterPro" id="IPR011992">
    <property type="entry name" value="EF-hand-dom_pair"/>
</dbReference>
<evidence type="ECO:0000313" key="4">
    <source>
        <dbReference type="Proteomes" id="UP001187531"/>
    </source>
</evidence>
<sequence>MFVVLISSLLIKAEILVGILIHCILFHGDFLINLVKLEPESLNPSLIKGEPFIKWDEDLSHSTPVKLKVDKNCFFLSWTRQCGETNFLDISLIRDARTGVRNHADFGSDDSLEDRTIRICYGNDFVNVWFVNFSCRSKDVSKIRCDETLKVAYNLRALNGSVKKISKKPIRDYYLMLTDIDSCKKRKILTPDQFVDCLNNVQQRDPRLNDKVYPFANTQIDLEILNQNEPSITHGPCGLLLHKRLLRYLISEEFLSVKLDKLDLCNEMTRPLANYFINSSHDTYLTGNQFTSKSSSEMYRQILLSGCRCVELDFWDGRFINEPIVKHGHTLV</sequence>
<dbReference type="Gene3D" id="2.30.29.240">
    <property type="match status" value="1"/>
</dbReference>
<dbReference type="PROSITE" id="PS50007">
    <property type="entry name" value="PIPLC_X_DOMAIN"/>
    <property type="match status" value="1"/>
</dbReference>
<keyword evidence="1" id="KW-0443">Lipid metabolism</keyword>
<keyword evidence="1" id="KW-0442">Lipid degradation</keyword>
<dbReference type="PRINTS" id="PR00390">
    <property type="entry name" value="PHPHLIPASEC"/>
</dbReference>
<dbReference type="InterPro" id="IPR037862">
    <property type="entry name" value="PLC-beta_PH"/>
</dbReference>
<dbReference type="GO" id="GO:0048015">
    <property type="term" value="P:phosphatidylinositol-mediated signaling"/>
    <property type="evidence" value="ECO:0007669"/>
    <property type="project" value="TreeGrafter"/>
</dbReference>
<keyword evidence="4" id="KW-1185">Reference proteome</keyword>
<dbReference type="Pfam" id="PF17787">
    <property type="entry name" value="PH_14"/>
    <property type="match status" value="1"/>
</dbReference>
<dbReference type="EMBL" id="JAVRJZ010000012">
    <property type="protein sequence ID" value="KAK2715552.1"/>
    <property type="molecule type" value="Genomic_DNA"/>
</dbReference>
<gene>
    <name evidence="3" type="ORF">QYM36_010215</name>
</gene>
<dbReference type="SUPFAM" id="SSF47473">
    <property type="entry name" value="EF-hand"/>
    <property type="match status" value="1"/>
</dbReference>
<dbReference type="GO" id="GO:0016042">
    <property type="term" value="P:lipid catabolic process"/>
    <property type="evidence" value="ECO:0007669"/>
    <property type="project" value="UniProtKB-KW"/>
</dbReference>
<dbReference type="Pfam" id="PF00388">
    <property type="entry name" value="PI-PLC-X"/>
    <property type="match status" value="1"/>
</dbReference>
<comment type="caution">
    <text evidence="3">The sequence shown here is derived from an EMBL/GenBank/DDBJ whole genome shotgun (WGS) entry which is preliminary data.</text>
</comment>
<comment type="catalytic activity">
    <reaction evidence="1">
        <text>a 1,2-diacyl-sn-glycero-3-phospho-(1D-myo-inositol-4,5-bisphosphate) + H2O = 1D-myo-inositol 1,4,5-trisphosphate + a 1,2-diacyl-sn-glycerol + H(+)</text>
        <dbReference type="Rhea" id="RHEA:33179"/>
        <dbReference type="ChEBI" id="CHEBI:15377"/>
        <dbReference type="ChEBI" id="CHEBI:15378"/>
        <dbReference type="ChEBI" id="CHEBI:17815"/>
        <dbReference type="ChEBI" id="CHEBI:58456"/>
        <dbReference type="ChEBI" id="CHEBI:203600"/>
        <dbReference type="EC" id="3.1.4.11"/>
    </reaction>
</comment>
<dbReference type="SUPFAM" id="SSF50729">
    <property type="entry name" value="PH domain-like"/>
    <property type="match status" value="1"/>
</dbReference>
<reference evidence="3" key="1">
    <citation type="submission" date="2023-07" db="EMBL/GenBank/DDBJ databases">
        <title>Chromosome-level genome assembly of Artemia franciscana.</title>
        <authorList>
            <person name="Jo E."/>
        </authorList>
    </citation>
    <scope>NUCLEOTIDE SEQUENCE</scope>
    <source>
        <tissue evidence="3">Whole body</tissue>
    </source>
</reference>
<feature type="domain" description="Phosphatidylinositol-specific phospholipase C X" evidence="2">
    <location>
        <begin position="266"/>
        <end position="332"/>
    </location>
</feature>
<evidence type="ECO:0000256" key="1">
    <source>
        <dbReference type="RuleBase" id="RU361133"/>
    </source>
</evidence>